<dbReference type="STRING" id="561061.SAMN05660862_3154"/>
<keyword evidence="3" id="KW-1185">Reference proteome</keyword>
<protein>
    <recommendedName>
        <fullName evidence="4">DUF4342 domain-containing protein</fullName>
    </recommendedName>
</protein>
<feature type="transmembrane region" description="Helical" evidence="1">
    <location>
        <begin position="45"/>
        <end position="67"/>
    </location>
</feature>
<evidence type="ECO:0000256" key="1">
    <source>
        <dbReference type="SAM" id="Phobius"/>
    </source>
</evidence>
<dbReference type="RefSeq" id="WP_085473854.1">
    <property type="nucleotide sequence ID" value="NZ_FXAU01000006.1"/>
</dbReference>
<proteinExistence type="predicted"/>
<dbReference type="EMBL" id="FXAU01000006">
    <property type="protein sequence ID" value="SMG44002.1"/>
    <property type="molecule type" value="Genomic_DNA"/>
</dbReference>
<keyword evidence="1" id="KW-0812">Transmembrane</keyword>
<name>A0A1X7KRF3_9SPHI</name>
<evidence type="ECO:0000313" key="3">
    <source>
        <dbReference type="Proteomes" id="UP000192980"/>
    </source>
</evidence>
<evidence type="ECO:0000313" key="2">
    <source>
        <dbReference type="EMBL" id="SMG44002.1"/>
    </source>
</evidence>
<organism evidence="2 3">
    <name type="scientific">Sphingobacterium psychroaquaticum</name>
    <dbReference type="NCBI Taxonomy" id="561061"/>
    <lineage>
        <taxon>Bacteria</taxon>
        <taxon>Pseudomonadati</taxon>
        <taxon>Bacteroidota</taxon>
        <taxon>Sphingobacteriia</taxon>
        <taxon>Sphingobacteriales</taxon>
        <taxon>Sphingobacteriaceae</taxon>
        <taxon>Sphingobacterium</taxon>
    </lineage>
</organism>
<keyword evidence="1" id="KW-0472">Membrane</keyword>
<dbReference type="Proteomes" id="UP000192980">
    <property type="component" value="Unassembled WGS sequence"/>
</dbReference>
<dbReference type="AlphaFoldDB" id="A0A1X7KRF3"/>
<dbReference type="OrthoDB" id="711106at2"/>
<sequence length="92" mass="10068">MSTKKTFNMDSENLTNGFQKACDAIQQSTVRITAKSGKEYISLPLLFAIVIGIIFPVAIIVAVILTLTSFIKIAVEREVKDNESGIKVIGHK</sequence>
<reference evidence="2 3" key="1">
    <citation type="submission" date="2017-04" db="EMBL/GenBank/DDBJ databases">
        <authorList>
            <person name="Afonso C.L."/>
            <person name="Miller P.J."/>
            <person name="Scott M.A."/>
            <person name="Spackman E."/>
            <person name="Goraichik I."/>
            <person name="Dimitrov K.M."/>
            <person name="Suarez D.L."/>
            <person name="Swayne D.E."/>
        </authorList>
    </citation>
    <scope>NUCLEOTIDE SEQUENCE [LARGE SCALE GENOMIC DNA]</scope>
    <source>
        <strain evidence="2 3">DSM 22418</strain>
    </source>
</reference>
<evidence type="ECO:0008006" key="4">
    <source>
        <dbReference type="Google" id="ProtNLM"/>
    </source>
</evidence>
<gene>
    <name evidence="2" type="ORF">SAMN05660862_3154</name>
</gene>
<accession>A0A1X7KRF3</accession>
<keyword evidence="1" id="KW-1133">Transmembrane helix</keyword>